<dbReference type="Proteomes" id="UP000199076">
    <property type="component" value="Unassembled WGS sequence"/>
</dbReference>
<name>A0A1G7PUX6_9EURY</name>
<dbReference type="EMBL" id="FNBK01000011">
    <property type="protein sequence ID" value="SDF90132.1"/>
    <property type="molecule type" value="Genomic_DNA"/>
</dbReference>
<evidence type="ECO:0000313" key="3">
    <source>
        <dbReference type="Proteomes" id="UP000199076"/>
    </source>
</evidence>
<evidence type="ECO:0000256" key="1">
    <source>
        <dbReference type="SAM" id="MobiDB-lite"/>
    </source>
</evidence>
<feature type="region of interest" description="Disordered" evidence="1">
    <location>
        <begin position="45"/>
        <end position="69"/>
    </location>
</feature>
<dbReference type="Pfam" id="PF20126">
    <property type="entry name" value="TumE"/>
    <property type="match status" value="1"/>
</dbReference>
<dbReference type="AlphaFoldDB" id="A0A1G7PUX6"/>
<organism evidence="2 3">
    <name type="scientific">Halorientalis regularis</name>
    <dbReference type="NCBI Taxonomy" id="660518"/>
    <lineage>
        <taxon>Archaea</taxon>
        <taxon>Methanobacteriati</taxon>
        <taxon>Methanobacteriota</taxon>
        <taxon>Stenosarchaea group</taxon>
        <taxon>Halobacteria</taxon>
        <taxon>Halobacteriales</taxon>
        <taxon>Haloarculaceae</taxon>
        <taxon>Halorientalis</taxon>
    </lineage>
</organism>
<dbReference type="OrthoDB" id="294990at2157"/>
<evidence type="ECO:0000313" key="2">
    <source>
        <dbReference type="EMBL" id="SDF90132.1"/>
    </source>
</evidence>
<feature type="compositionally biased region" description="Basic and acidic residues" evidence="1">
    <location>
        <begin position="52"/>
        <end position="68"/>
    </location>
</feature>
<gene>
    <name evidence="2" type="ORF">SAMN05216218_11131</name>
</gene>
<reference evidence="3" key="1">
    <citation type="submission" date="2016-10" db="EMBL/GenBank/DDBJ databases">
        <authorList>
            <person name="Varghese N."/>
            <person name="Submissions S."/>
        </authorList>
    </citation>
    <scope>NUCLEOTIDE SEQUENCE [LARGE SCALE GENOMIC DNA]</scope>
    <source>
        <strain evidence="3">IBRC-M 10760</strain>
    </source>
</reference>
<protein>
    <submittedName>
        <fullName evidence="2">Uncharacterized protein</fullName>
    </submittedName>
</protein>
<keyword evidence="3" id="KW-1185">Reference proteome</keyword>
<dbReference type="STRING" id="660518.SAMN05216218_11131"/>
<dbReference type="InterPro" id="IPR045397">
    <property type="entry name" value="TumE-like"/>
</dbReference>
<dbReference type="RefSeq" id="WP_092693558.1">
    <property type="nucleotide sequence ID" value="NZ_FNBK01000011.1"/>
</dbReference>
<proteinExistence type="predicted"/>
<accession>A0A1G7PUX6</accession>
<sequence>MGREVIEDVEDRDGNLVVRRKIHRTDDPKFPSGYRYALRYGHTDGRGTIPRYDNENRTPGRHERHTPDGIEEIEFPGMLALRNRFTTEIEDLP</sequence>